<gene>
    <name evidence="7" type="ORF">DL762_009424</name>
</gene>
<protein>
    <recommendedName>
        <fullName evidence="9">Stress response RCI peptide</fullName>
    </recommendedName>
</protein>
<keyword evidence="4" id="KW-1133">Transmembrane helix</keyword>
<proteinExistence type="inferred from homology"/>
<evidence type="ECO:0000256" key="4">
    <source>
        <dbReference type="ARBA" id="ARBA00022989"/>
    </source>
</evidence>
<keyword evidence="3" id="KW-0812">Transmembrane</keyword>
<evidence type="ECO:0000256" key="5">
    <source>
        <dbReference type="ARBA" id="ARBA00023136"/>
    </source>
</evidence>
<comment type="subcellular location">
    <subcellularLocation>
        <location evidence="1">Membrane</location>
    </subcellularLocation>
</comment>
<evidence type="ECO:0000256" key="1">
    <source>
        <dbReference type="ARBA" id="ARBA00004370"/>
    </source>
</evidence>
<keyword evidence="5" id="KW-0472">Membrane</keyword>
<dbReference type="PANTHER" id="PTHR21659:SF57">
    <property type="entry name" value="PLASMA MEMBRANE PROTEOLIPID 31"/>
    <property type="match status" value="1"/>
</dbReference>
<feature type="region of interest" description="Disordered" evidence="6">
    <location>
        <begin position="109"/>
        <end position="180"/>
    </location>
</feature>
<accession>A0ABY0GXU2</accession>
<sequence length="180" mass="19914">MCISDIFLGFLAILFPPLPVWVKRGLCSVDSLLNILLFTLGYVRHPYSPTHPFLSRVPTPRGAQLTRQQIPGLIHAWYIIAKFPDEEYEYEGLPQDAEGGRVTYIFVQSDGSRRQQQQQQQQPKPQHQGGMNYGTTNTGGVSSSSPAPPQQNGGEGSNNSHPPPTYAEAVKGDHKVQTQD</sequence>
<evidence type="ECO:0000256" key="3">
    <source>
        <dbReference type="ARBA" id="ARBA00022692"/>
    </source>
</evidence>
<dbReference type="Proteomes" id="UP000294003">
    <property type="component" value="Unassembled WGS sequence"/>
</dbReference>
<comment type="similarity">
    <text evidence="2">Belongs to the UPF0057 (PMP3) family.</text>
</comment>
<evidence type="ECO:0000256" key="2">
    <source>
        <dbReference type="ARBA" id="ARBA00009530"/>
    </source>
</evidence>
<dbReference type="PANTHER" id="PTHR21659">
    <property type="entry name" value="HYDROPHOBIC PROTEIN RCI2 LOW TEMPERATURE AND SALT RESPONSIVE PROTEIN LTI6 -RELATED"/>
    <property type="match status" value="1"/>
</dbReference>
<evidence type="ECO:0000256" key="6">
    <source>
        <dbReference type="SAM" id="MobiDB-lite"/>
    </source>
</evidence>
<organism evidence="7 8">
    <name type="scientific">Monosporascus cannonballus</name>
    <dbReference type="NCBI Taxonomy" id="155416"/>
    <lineage>
        <taxon>Eukaryota</taxon>
        <taxon>Fungi</taxon>
        <taxon>Dikarya</taxon>
        <taxon>Ascomycota</taxon>
        <taxon>Pezizomycotina</taxon>
        <taxon>Sordariomycetes</taxon>
        <taxon>Xylariomycetidae</taxon>
        <taxon>Xylariales</taxon>
        <taxon>Xylariales incertae sedis</taxon>
        <taxon>Monosporascus</taxon>
    </lineage>
</organism>
<dbReference type="InterPro" id="IPR000612">
    <property type="entry name" value="PMP3"/>
</dbReference>
<evidence type="ECO:0000313" key="8">
    <source>
        <dbReference type="Proteomes" id="UP000294003"/>
    </source>
</evidence>
<keyword evidence="8" id="KW-1185">Reference proteome</keyword>
<reference evidence="7 8" key="1">
    <citation type="submission" date="2018-06" db="EMBL/GenBank/DDBJ databases">
        <title>Complete Genomes of Monosporascus.</title>
        <authorList>
            <person name="Robinson A.J."/>
            <person name="Natvig D.O."/>
        </authorList>
    </citation>
    <scope>NUCLEOTIDE SEQUENCE [LARGE SCALE GENOMIC DNA]</scope>
    <source>
        <strain evidence="7 8">CBS 609.92</strain>
    </source>
</reference>
<name>A0ABY0GXU2_9PEZI</name>
<comment type="caution">
    <text evidence="7">The sequence shown here is derived from an EMBL/GenBank/DDBJ whole genome shotgun (WGS) entry which is preliminary data.</text>
</comment>
<dbReference type="Pfam" id="PF01679">
    <property type="entry name" value="Pmp3"/>
    <property type="match status" value="1"/>
</dbReference>
<dbReference type="EMBL" id="QJNS01000491">
    <property type="protein sequence ID" value="RYO77174.1"/>
    <property type="molecule type" value="Genomic_DNA"/>
</dbReference>
<feature type="compositionally biased region" description="Low complexity" evidence="6">
    <location>
        <begin position="115"/>
        <end position="145"/>
    </location>
</feature>
<evidence type="ECO:0008006" key="9">
    <source>
        <dbReference type="Google" id="ProtNLM"/>
    </source>
</evidence>
<feature type="compositionally biased region" description="Basic and acidic residues" evidence="6">
    <location>
        <begin position="170"/>
        <end position="180"/>
    </location>
</feature>
<evidence type="ECO:0000313" key="7">
    <source>
        <dbReference type="EMBL" id="RYO77174.1"/>
    </source>
</evidence>